<evidence type="ECO:0000313" key="3">
    <source>
        <dbReference type="EMBL" id="MBF6358227.1"/>
    </source>
</evidence>
<protein>
    <submittedName>
        <fullName evidence="3">Uncharacterized protein</fullName>
    </submittedName>
</protein>
<keyword evidence="2" id="KW-1133">Transmembrane helix</keyword>
<feature type="region of interest" description="Disordered" evidence="1">
    <location>
        <begin position="92"/>
        <end position="114"/>
    </location>
</feature>
<feature type="transmembrane region" description="Helical" evidence="2">
    <location>
        <begin position="14"/>
        <end position="38"/>
    </location>
</feature>
<comment type="caution">
    <text evidence="3">The sequence shown here is derived from an EMBL/GenBank/DDBJ whole genome shotgun (WGS) entry which is preliminary data.</text>
</comment>
<dbReference type="EMBL" id="JADLQN010000010">
    <property type="protein sequence ID" value="MBF6358227.1"/>
    <property type="molecule type" value="Genomic_DNA"/>
</dbReference>
<feature type="compositionally biased region" description="Basic and acidic residues" evidence="1">
    <location>
        <begin position="103"/>
        <end position="114"/>
    </location>
</feature>
<gene>
    <name evidence="3" type="ORF">IU449_27395</name>
</gene>
<evidence type="ECO:0000256" key="2">
    <source>
        <dbReference type="SAM" id="Phobius"/>
    </source>
</evidence>
<reference evidence="3 4" key="1">
    <citation type="submission" date="2020-10" db="EMBL/GenBank/DDBJ databases">
        <title>Identification of Nocardia species via Next-generation sequencing and recognition of intraspecies genetic diversity.</title>
        <authorList>
            <person name="Li P."/>
            <person name="Li P."/>
            <person name="Lu B."/>
        </authorList>
    </citation>
    <scope>NUCLEOTIDE SEQUENCE [LARGE SCALE GENOMIC DNA]</scope>
    <source>
        <strain evidence="3 4">BJ06-0143</strain>
    </source>
</reference>
<feature type="transmembrane region" description="Helical" evidence="2">
    <location>
        <begin position="59"/>
        <end position="79"/>
    </location>
</feature>
<accession>A0ABS0DIF3</accession>
<evidence type="ECO:0000313" key="4">
    <source>
        <dbReference type="Proteomes" id="UP000707731"/>
    </source>
</evidence>
<name>A0ABS0DIF3_9NOCA</name>
<keyword evidence="2" id="KW-0812">Transmembrane</keyword>
<proteinExistence type="predicted"/>
<evidence type="ECO:0000256" key="1">
    <source>
        <dbReference type="SAM" id="MobiDB-lite"/>
    </source>
</evidence>
<sequence length="114" mass="13257">MMGAVWQWLTGFEWWHYLLAVYAVGYVLTVLTYSDAMLNILPRMRGLDEWADAEAMAPRLLHGVFVVSMLIGALFWPLAMWSKAWWRGLWGGNKPPTDAEWNEAVRKARERQDD</sequence>
<organism evidence="3 4">
    <name type="scientific">Nocardia higoensis</name>
    <dbReference type="NCBI Taxonomy" id="228599"/>
    <lineage>
        <taxon>Bacteria</taxon>
        <taxon>Bacillati</taxon>
        <taxon>Actinomycetota</taxon>
        <taxon>Actinomycetes</taxon>
        <taxon>Mycobacteriales</taxon>
        <taxon>Nocardiaceae</taxon>
        <taxon>Nocardia</taxon>
    </lineage>
</organism>
<dbReference type="Proteomes" id="UP000707731">
    <property type="component" value="Unassembled WGS sequence"/>
</dbReference>
<dbReference type="RefSeq" id="WP_195005062.1">
    <property type="nucleotide sequence ID" value="NZ_JADLQN010000010.1"/>
</dbReference>
<keyword evidence="2" id="KW-0472">Membrane</keyword>
<keyword evidence="4" id="KW-1185">Reference proteome</keyword>